<sequence>MSQRQLPAMYISNTVPDIHDDTIIVAATHPDVENGHPDRDGWFLSDFYAFNYLLKGKGASQVWLTAVDPHELFKPGCGTEHYLHGDTLQERKVVLCEELLDSDELTPVTIVKNTSMIDRFLQEEANIEPTIPSFDNKHSRVWYLLGSRFLLAPHRPQGPYFNRFKFYLTAAVVEAGLSEEVTTAMADRAIELMQAAKDFNISRASRDPVVIERGMRWIHSLGR</sequence>
<dbReference type="EMBL" id="JAGMUV010000003">
    <property type="protein sequence ID" value="KAH7165966.1"/>
    <property type="molecule type" value="Genomic_DNA"/>
</dbReference>
<gene>
    <name evidence="1" type="ORF">EDB81DRAFT_878324</name>
</gene>
<keyword evidence="2" id="KW-1185">Reference proteome</keyword>
<dbReference type="OrthoDB" id="5242875at2759"/>
<evidence type="ECO:0000313" key="1">
    <source>
        <dbReference type="EMBL" id="KAH7165966.1"/>
    </source>
</evidence>
<name>A0A9P9JG51_9HYPO</name>
<reference evidence="1" key="1">
    <citation type="journal article" date="2021" name="Nat. Commun.">
        <title>Genetic determinants of endophytism in the Arabidopsis root mycobiome.</title>
        <authorList>
            <person name="Mesny F."/>
            <person name="Miyauchi S."/>
            <person name="Thiergart T."/>
            <person name="Pickel B."/>
            <person name="Atanasova L."/>
            <person name="Karlsson M."/>
            <person name="Huettel B."/>
            <person name="Barry K.W."/>
            <person name="Haridas S."/>
            <person name="Chen C."/>
            <person name="Bauer D."/>
            <person name="Andreopoulos W."/>
            <person name="Pangilinan J."/>
            <person name="LaButti K."/>
            <person name="Riley R."/>
            <person name="Lipzen A."/>
            <person name="Clum A."/>
            <person name="Drula E."/>
            <person name="Henrissat B."/>
            <person name="Kohler A."/>
            <person name="Grigoriev I.V."/>
            <person name="Martin F.M."/>
            <person name="Hacquard S."/>
        </authorList>
    </citation>
    <scope>NUCLEOTIDE SEQUENCE</scope>
    <source>
        <strain evidence="1">MPI-CAGE-AT-0147</strain>
    </source>
</reference>
<proteinExistence type="predicted"/>
<comment type="caution">
    <text evidence="1">The sequence shown here is derived from an EMBL/GenBank/DDBJ whole genome shotgun (WGS) entry which is preliminary data.</text>
</comment>
<evidence type="ECO:0000313" key="2">
    <source>
        <dbReference type="Proteomes" id="UP000738349"/>
    </source>
</evidence>
<protein>
    <submittedName>
        <fullName evidence="1">Uncharacterized protein</fullName>
    </submittedName>
</protein>
<organism evidence="1 2">
    <name type="scientific">Dactylonectria macrodidyma</name>
    <dbReference type="NCBI Taxonomy" id="307937"/>
    <lineage>
        <taxon>Eukaryota</taxon>
        <taxon>Fungi</taxon>
        <taxon>Dikarya</taxon>
        <taxon>Ascomycota</taxon>
        <taxon>Pezizomycotina</taxon>
        <taxon>Sordariomycetes</taxon>
        <taxon>Hypocreomycetidae</taxon>
        <taxon>Hypocreales</taxon>
        <taxon>Nectriaceae</taxon>
        <taxon>Dactylonectria</taxon>
    </lineage>
</organism>
<dbReference type="AlphaFoldDB" id="A0A9P9JG51"/>
<dbReference type="Proteomes" id="UP000738349">
    <property type="component" value="Unassembled WGS sequence"/>
</dbReference>
<accession>A0A9P9JG51</accession>